<dbReference type="GO" id="GO:0016579">
    <property type="term" value="P:protein deubiquitination"/>
    <property type="evidence" value="ECO:0007669"/>
    <property type="project" value="InterPro"/>
</dbReference>
<proteinExistence type="predicted"/>
<dbReference type="InterPro" id="IPR050185">
    <property type="entry name" value="Ub_carboxyl-term_hydrolase"/>
</dbReference>
<dbReference type="EMBL" id="MN740808">
    <property type="protein sequence ID" value="QHU12627.1"/>
    <property type="molecule type" value="Genomic_DNA"/>
</dbReference>
<dbReference type="InterPro" id="IPR018200">
    <property type="entry name" value="USP_CS"/>
</dbReference>
<feature type="domain" description="USP" evidence="1">
    <location>
        <begin position="7"/>
        <end position="356"/>
    </location>
</feature>
<dbReference type="Pfam" id="PF00443">
    <property type="entry name" value="UCH"/>
    <property type="match status" value="1"/>
</dbReference>
<accession>A0A6C0K7G4</accession>
<dbReference type="InterPro" id="IPR001394">
    <property type="entry name" value="Peptidase_C19_UCH"/>
</dbReference>
<dbReference type="AlphaFoldDB" id="A0A6C0K7G4"/>
<dbReference type="PROSITE" id="PS00973">
    <property type="entry name" value="USP_2"/>
    <property type="match status" value="1"/>
</dbReference>
<name>A0A6C0K7G4_9ZZZZ</name>
<evidence type="ECO:0000313" key="2">
    <source>
        <dbReference type="EMBL" id="QHU12627.1"/>
    </source>
</evidence>
<evidence type="ECO:0000259" key="1">
    <source>
        <dbReference type="PROSITE" id="PS50235"/>
    </source>
</evidence>
<reference evidence="2" key="1">
    <citation type="journal article" date="2020" name="Nature">
        <title>Giant virus diversity and host interactions through global metagenomics.</title>
        <authorList>
            <person name="Schulz F."/>
            <person name="Roux S."/>
            <person name="Paez-Espino D."/>
            <person name="Jungbluth S."/>
            <person name="Walsh D.A."/>
            <person name="Denef V.J."/>
            <person name="McMahon K.D."/>
            <person name="Konstantinidis K.T."/>
            <person name="Eloe-Fadrosh E.A."/>
            <person name="Kyrpides N.C."/>
            <person name="Woyke T."/>
        </authorList>
    </citation>
    <scope>NUCLEOTIDE SEQUENCE</scope>
    <source>
        <strain evidence="2">GVMAG-S-1101172-89</strain>
    </source>
</reference>
<dbReference type="CDD" id="cd02257">
    <property type="entry name" value="Peptidase_C19"/>
    <property type="match status" value="1"/>
</dbReference>
<dbReference type="SUPFAM" id="SSF54001">
    <property type="entry name" value="Cysteine proteinases"/>
    <property type="match status" value="1"/>
</dbReference>
<protein>
    <recommendedName>
        <fullName evidence="1">USP domain-containing protein</fullName>
    </recommendedName>
</protein>
<dbReference type="InterPro" id="IPR028889">
    <property type="entry name" value="USP"/>
</dbReference>
<dbReference type="Gene3D" id="3.90.70.10">
    <property type="entry name" value="Cysteine proteinases"/>
    <property type="match status" value="1"/>
</dbReference>
<organism evidence="2">
    <name type="scientific">viral metagenome</name>
    <dbReference type="NCBI Taxonomy" id="1070528"/>
    <lineage>
        <taxon>unclassified sequences</taxon>
        <taxon>metagenomes</taxon>
        <taxon>organismal metagenomes</taxon>
    </lineage>
</organism>
<dbReference type="PROSITE" id="PS50235">
    <property type="entry name" value="USP_3"/>
    <property type="match status" value="1"/>
</dbReference>
<dbReference type="GO" id="GO:0004843">
    <property type="term" value="F:cysteine-type deubiquitinase activity"/>
    <property type="evidence" value="ECO:0007669"/>
    <property type="project" value="InterPro"/>
</dbReference>
<sequence>MLNTQLGGIVNMGFTCYANAVIQALRHCKKIPWILEEGRYTTLFKKNAENTRLKQQNLIKSFANMVQLLQKCKMQQSVRPADFWRKFHTCIEEHSFGAFEKFKQKECHDSHEFYLCILDILHESMSQEVEMRIVRDEPITETDKHCIDALTAWKTHFSKTYSPFVDLFYGLYHYVITCKGCSGTSHRWEPFTEMKGVLPKEGVESVQLLDMLQDEFKPTTISDYDCEQCKKTGRKEAIQTVSVWRFPKYLMIHLKRFENNGKKISTPLTALPNQGESPIAFETFFSDETPERSGTCSYKLVSIVDHHGHSMAGHYTAQCRSMEDETKWYLYDDDSCSAIQYPSFGSNTYLMCFERV</sequence>
<dbReference type="InterPro" id="IPR038765">
    <property type="entry name" value="Papain-like_cys_pep_sf"/>
</dbReference>
<dbReference type="PANTHER" id="PTHR21646">
    <property type="entry name" value="UBIQUITIN CARBOXYL-TERMINAL HYDROLASE"/>
    <property type="match status" value="1"/>
</dbReference>